<organism evidence="1 2">
    <name type="scientific">Dinothrombium tinctorium</name>
    <dbReference type="NCBI Taxonomy" id="1965070"/>
    <lineage>
        <taxon>Eukaryota</taxon>
        <taxon>Metazoa</taxon>
        <taxon>Ecdysozoa</taxon>
        <taxon>Arthropoda</taxon>
        <taxon>Chelicerata</taxon>
        <taxon>Arachnida</taxon>
        <taxon>Acari</taxon>
        <taxon>Acariformes</taxon>
        <taxon>Trombidiformes</taxon>
        <taxon>Prostigmata</taxon>
        <taxon>Anystina</taxon>
        <taxon>Parasitengona</taxon>
        <taxon>Trombidioidea</taxon>
        <taxon>Trombidiidae</taxon>
        <taxon>Dinothrombium</taxon>
    </lineage>
</organism>
<evidence type="ECO:0008006" key="3">
    <source>
        <dbReference type="Google" id="ProtNLM"/>
    </source>
</evidence>
<gene>
    <name evidence="1" type="ORF">B4U79_19081</name>
</gene>
<dbReference type="Gene3D" id="2.40.10.10">
    <property type="entry name" value="Trypsin-like serine proteases"/>
    <property type="match status" value="1"/>
</dbReference>
<sequence length="130" mass="13968">MGFIGTLGTAIVKLQVPVLREAVVVGLNSNSFSRNGCIGGSISALGLTGLTSSSDSGDPLMLQRNGIWTLVGVSRNFCGYDASQNCDPSCPLLVTRVSNYLDWINGIIINHSVDYSDILDTFNHFQGERR</sequence>
<reference evidence="1 2" key="1">
    <citation type="journal article" date="2018" name="Gigascience">
        <title>Genomes of trombidid mites reveal novel predicted allergens and laterally-transferred genes associated with secondary metabolism.</title>
        <authorList>
            <person name="Dong X."/>
            <person name="Chaisiri K."/>
            <person name="Xia D."/>
            <person name="Armstrong S.D."/>
            <person name="Fang Y."/>
            <person name="Donnelly M.J."/>
            <person name="Kadowaki T."/>
            <person name="McGarry J.W."/>
            <person name="Darby A.C."/>
            <person name="Makepeace B.L."/>
        </authorList>
    </citation>
    <scope>NUCLEOTIDE SEQUENCE [LARGE SCALE GENOMIC DNA]</scope>
    <source>
        <strain evidence="1">UoL-WK</strain>
    </source>
</reference>
<dbReference type="AlphaFoldDB" id="A0A443QRS1"/>
<dbReference type="OrthoDB" id="5565075at2759"/>
<keyword evidence="2" id="KW-1185">Reference proteome</keyword>
<dbReference type="EMBL" id="NCKU01004603">
    <property type="protein sequence ID" value="RWS05710.1"/>
    <property type="molecule type" value="Genomic_DNA"/>
</dbReference>
<dbReference type="InterPro" id="IPR009003">
    <property type="entry name" value="Peptidase_S1_PA"/>
</dbReference>
<dbReference type="InterPro" id="IPR043504">
    <property type="entry name" value="Peptidase_S1_PA_chymotrypsin"/>
</dbReference>
<name>A0A443QRS1_9ACAR</name>
<dbReference type="SUPFAM" id="SSF50494">
    <property type="entry name" value="Trypsin-like serine proteases"/>
    <property type="match status" value="1"/>
</dbReference>
<protein>
    <recommendedName>
        <fullName evidence="3">Peptidase S1 domain-containing protein</fullName>
    </recommendedName>
</protein>
<accession>A0A443QRS1</accession>
<evidence type="ECO:0000313" key="1">
    <source>
        <dbReference type="EMBL" id="RWS05710.1"/>
    </source>
</evidence>
<comment type="caution">
    <text evidence="1">The sequence shown here is derived from an EMBL/GenBank/DDBJ whole genome shotgun (WGS) entry which is preliminary data.</text>
</comment>
<evidence type="ECO:0000313" key="2">
    <source>
        <dbReference type="Proteomes" id="UP000285301"/>
    </source>
</evidence>
<proteinExistence type="predicted"/>
<dbReference type="Proteomes" id="UP000285301">
    <property type="component" value="Unassembled WGS sequence"/>
</dbReference>